<feature type="transmembrane region" description="Helical" evidence="1">
    <location>
        <begin position="24"/>
        <end position="46"/>
    </location>
</feature>
<evidence type="ECO:0000313" key="2">
    <source>
        <dbReference type="EMBL" id="QDZ41486.1"/>
    </source>
</evidence>
<reference evidence="2" key="1">
    <citation type="submission" date="2019-08" db="EMBL/GenBank/DDBJ databases">
        <title>Carotenoids and Carotenoid Binding Proteins in the Halophilic Cyanobacterium Euhalothece sp. ZM00.</title>
        <authorList>
            <person name="Cho S.M."/>
            <person name="Song J.Y."/>
            <person name="Park Y.-I."/>
        </authorList>
    </citation>
    <scope>NUCLEOTIDE SEQUENCE [LARGE SCALE GENOMIC DNA]</scope>
    <source>
        <strain evidence="2">Z-M001</strain>
    </source>
</reference>
<keyword evidence="3" id="KW-1185">Reference proteome</keyword>
<organism evidence="2 3">
    <name type="scientific">Euhalothece natronophila Z-M001</name>
    <dbReference type="NCBI Taxonomy" id="522448"/>
    <lineage>
        <taxon>Bacteria</taxon>
        <taxon>Bacillati</taxon>
        <taxon>Cyanobacteriota</taxon>
        <taxon>Cyanophyceae</taxon>
        <taxon>Oscillatoriophycideae</taxon>
        <taxon>Chroococcales</taxon>
        <taxon>Halothecacae</taxon>
        <taxon>Halothece cluster</taxon>
        <taxon>Euhalothece</taxon>
    </lineage>
</organism>
<dbReference type="KEGG" id="enn:FRE64_08470"/>
<proteinExistence type="predicted"/>
<dbReference type="Proteomes" id="UP000318453">
    <property type="component" value="Chromosome"/>
</dbReference>
<evidence type="ECO:0000313" key="3">
    <source>
        <dbReference type="Proteomes" id="UP000318453"/>
    </source>
</evidence>
<keyword evidence="1" id="KW-1133">Transmembrane helix</keyword>
<keyword evidence="1" id="KW-0472">Membrane</keyword>
<dbReference type="AlphaFoldDB" id="A0A5B8NR16"/>
<keyword evidence="1" id="KW-0812">Transmembrane</keyword>
<name>A0A5B8NR16_9CHRO</name>
<protein>
    <submittedName>
        <fullName evidence="2">Uncharacterized protein</fullName>
    </submittedName>
</protein>
<sequence>MTLTPKVIVNGGYKRFLIRYAKGIVNLGLMGGLLLLINTGAGAVSIDSE</sequence>
<evidence type="ECO:0000256" key="1">
    <source>
        <dbReference type="SAM" id="Phobius"/>
    </source>
</evidence>
<gene>
    <name evidence="2" type="ORF">FRE64_08470</name>
</gene>
<accession>A0A5B8NR16</accession>
<dbReference type="EMBL" id="CP042326">
    <property type="protein sequence ID" value="QDZ41486.1"/>
    <property type="molecule type" value="Genomic_DNA"/>
</dbReference>